<dbReference type="Proteomes" id="UP001142648">
    <property type="component" value="Unassembled WGS sequence"/>
</dbReference>
<evidence type="ECO:0000256" key="1">
    <source>
        <dbReference type="ARBA" id="ARBA00022630"/>
    </source>
</evidence>
<keyword evidence="1" id="KW-0285">Flavoprotein</keyword>
<dbReference type="PANTHER" id="PTHR23026:SF90">
    <property type="entry name" value="IODOTYROSINE DEIODINASE 1"/>
    <property type="match status" value="1"/>
</dbReference>
<dbReference type="Gene3D" id="3.40.109.10">
    <property type="entry name" value="NADH Oxidase"/>
    <property type="match status" value="1"/>
</dbReference>
<gene>
    <name evidence="5" type="ORF">N0B51_03625</name>
</gene>
<organism evidence="5 6">
    <name type="scientific">Tsuneonella litorea</name>
    <dbReference type="NCBI Taxonomy" id="2976475"/>
    <lineage>
        <taxon>Bacteria</taxon>
        <taxon>Pseudomonadati</taxon>
        <taxon>Pseudomonadota</taxon>
        <taxon>Alphaproteobacteria</taxon>
        <taxon>Sphingomonadales</taxon>
        <taxon>Erythrobacteraceae</taxon>
        <taxon>Tsuneonella</taxon>
    </lineage>
</organism>
<keyword evidence="2" id="KW-0288">FMN</keyword>
<evidence type="ECO:0000313" key="5">
    <source>
        <dbReference type="EMBL" id="MCT2558065.1"/>
    </source>
</evidence>
<keyword evidence="3" id="KW-0560">Oxidoreductase</keyword>
<feature type="domain" description="Nitroreductase" evidence="4">
    <location>
        <begin position="29"/>
        <end position="197"/>
    </location>
</feature>
<dbReference type="InterPro" id="IPR029479">
    <property type="entry name" value="Nitroreductase"/>
</dbReference>
<dbReference type="GO" id="GO:0016491">
    <property type="term" value="F:oxidoreductase activity"/>
    <property type="evidence" value="ECO:0007669"/>
    <property type="project" value="UniProtKB-KW"/>
</dbReference>
<evidence type="ECO:0000259" key="4">
    <source>
        <dbReference type="Pfam" id="PF00881"/>
    </source>
</evidence>
<comment type="caution">
    <text evidence="5">The sequence shown here is derived from an EMBL/GenBank/DDBJ whole genome shotgun (WGS) entry which is preliminary data.</text>
</comment>
<dbReference type="SUPFAM" id="SSF55469">
    <property type="entry name" value="FMN-dependent nitroreductase-like"/>
    <property type="match status" value="1"/>
</dbReference>
<dbReference type="InterPro" id="IPR000415">
    <property type="entry name" value="Nitroreductase-like"/>
</dbReference>
<evidence type="ECO:0000313" key="6">
    <source>
        <dbReference type="Proteomes" id="UP001142648"/>
    </source>
</evidence>
<evidence type="ECO:0000256" key="2">
    <source>
        <dbReference type="ARBA" id="ARBA00022643"/>
    </source>
</evidence>
<dbReference type="AlphaFoldDB" id="A0A9X2VZ55"/>
<name>A0A9X2VZ55_9SPHN</name>
<accession>A0A9X2VZ55</accession>
<dbReference type="EMBL" id="JAOAMV010000002">
    <property type="protein sequence ID" value="MCT2558065.1"/>
    <property type="molecule type" value="Genomic_DNA"/>
</dbReference>
<keyword evidence="6" id="KW-1185">Reference proteome</keyword>
<dbReference type="InterPro" id="IPR050627">
    <property type="entry name" value="Nitroreductase/BluB"/>
</dbReference>
<evidence type="ECO:0000256" key="3">
    <source>
        <dbReference type="ARBA" id="ARBA00023002"/>
    </source>
</evidence>
<dbReference type="PANTHER" id="PTHR23026">
    <property type="entry name" value="NADPH NITROREDUCTASE"/>
    <property type="match status" value="1"/>
</dbReference>
<proteinExistence type="predicted"/>
<protein>
    <submittedName>
        <fullName evidence="5">Nitroreductase family protein</fullName>
    </submittedName>
</protein>
<dbReference type="CDD" id="cd02144">
    <property type="entry name" value="iodotyrosine_dehalogenase"/>
    <property type="match status" value="1"/>
</dbReference>
<dbReference type="Pfam" id="PF00881">
    <property type="entry name" value="Nitroreductase"/>
    <property type="match status" value="1"/>
</dbReference>
<sequence>MSETPFPRLPAFSDDERVARARAAFDRLANRRTCRAFTDAPVPREVIEYAIRAAGTAPSGANHQPWHFTAISSPAIKRAIREAAEAEEREFYAGRASDEWLEALAPLGTDPDKPVLETAPWLIVCFAQRKGGIAEDGATGNYYVTESVGIACGLLLATLHEAGLATLTHTPSPMGFLRDICGRPAHEKPLMIVVAGHPDPRATVTDHALRKKDIAVIANWL</sequence>
<reference evidence="5" key="1">
    <citation type="submission" date="2022-09" db="EMBL/GenBank/DDBJ databases">
        <title>The genome sequence of Tsuneonella sp. YG55.</title>
        <authorList>
            <person name="Liu Y."/>
        </authorList>
    </citation>
    <scope>NUCLEOTIDE SEQUENCE</scope>
    <source>
        <strain evidence="5">YG55</strain>
    </source>
</reference>